<feature type="region of interest" description="Disordered" evidence="1">
    <location>
        <begin position="33"/>
        <end position="55"/>
    </location>
</feature>
<accession>J9GP30</accession>
<dbReference type="AlphaFoldDB" id="J9GP30"/>
<name>J9GP30_9ZZZZ</name>
<gene>
    <name evidence="2" type="ORF">EVA_07785</name>
</gene>
<proteinExistence type="predicted"/>
<organism evidence="2">
    <name type="scientific">gut metagenome</name>
    <dbReference type="NCBI Taxonomy" id="749906"/>
    <lineage>
        <taxon>unclassified sequences</taxon>
        <taxon>metagenomes</taxon>
        <taxon>organismal metagenomes</taxon>
    </lineage>
</organism>
<sequence length="55" mass="6147">MLAVSNLRCSRVSSCCSDCPIWLNRTRFTVPSTTKNTVQASRTSQPTQLDKISTR</sequence>
<reference evidence="2" key="1">
    <citation type="journal article" date="2012" name="PLoS ONE">
        <title>Gene sets for utilization of primary and secondary nutrition supplies in the distal gut of endangered iberian lynx.</title>
        <authorList>
            <person name="Alcaide M."/>
            <person name="Messina E."/>
            <person name="Richter M."/>
            <person name="Bargiela R."/>
            <person name="Peplies J."/>
            <person name="Huws S.A."/>
            <person name="Newbold C.J."/>
            <person name="Golyshin P.N."/>
            <person name="Simon M.A."/>
            <person name="Lopez G."/>
            <person name="Yakimov M.M."/>
            <person name="Ferrer M."/>
        </authorList>
    </citation>
    <scope>NUCLEOTIDE SEQUENCE</scope>
</reference>
<dbReference type="EMBL" id="AMCI01001918">
    <property type="protein sequence ID" value="EJX04103.1"/>
    <property type="molecule type" value="Genomic_DNA"/>
</dbReference>
<evidence type="ECO:0000313" key="2">
    <source>
        <dbReference type="EMBL" id="EJX04103.1"/>
    </source>
</evidence>
<comment type="caution">
    <text evidence="2">The sequence shown here is derived from an EMBL/GenBank/DDBJ whole genome shotgun (WGS) entry which is preliminary data.</text>
</comment>
<protein>
    <submittedName>
        <fullName evidence="2">Uncharacterized protein</fullName>
    </submittedName>
</protein>
<evidence type="ECO:0000256" key="1">
    <source>
        <dbReference type="SAM" id="MobiDB-lite"/>
    </source>
</evidence>